<evidence type="ECO:0000259" key="1">
    <source>
        <dbReference type="PROSITE" id="PS51833"/>
    </source>
</evidence>
<dbReference type="InterPro" id="IPR013976">
    <property type="entry name" value="HDOD"/>
</dbReference>
<proteinExistence type="predicted"/>
<dbReference type="Pfam" id="PF08668">
    <property type="entry name" value="HDOD"/>
    <property type="match status" value="1"/>
</dbReference>
<sequence>MLTAEELVKNCTKLFTLPEVYLQVKKVIDNPESTMADLSRAISIDPGMTVAVLKLVNSAFYAMPRKVETISRAVGILGMQPLHDLTLAISVTKTFSGLNQHVMSMSVFWSNSFFSGLVARELARKCFLVDSERMFVEGLLRDIGHLLLYEQLPEPSEEALRESAKDGSPVHILEQQLLGFDYTEVGQTLIEEWQLPKNFGIAIRYQNNPSGTSEHGFEAALLNMAGALTEGFQSPQGHAQWHHLVAPESWKLTGLDEEGLQECMLEAGKQLSGMLLLMEEARQPVGAS</sequence>
<dbReference type="AlphaFoldDB" id="A0AA96GNV1"/>
<accession>A0AA96GNV1</accession>
<dbReference type="PANTHER" id="PTHR33525">
    <property type="match status" value="1"/>
</dbReference>
<dbReference type="KEGG" id="nneo:PQG83_08865"/>
<dbReference type="RefSeq" id="WP_312748605.1">
    <property type="nucleotide sequence ID" value="NZ_CP116968.1"/>
</dbReference>
<dbReference type="Gene3D" id="1.10.3210.10">
    <property type="entry name" value="Hypothetical protein af1432"/>
    <property type="match status" value="1"/>
</dbReference>
<dbReference type="InterPro" id="IPR052340">
    <property type="entry name" value="RNase_Y/CdgJ"/>
</dbReference>
<dbReference type="Proteomes" id="UP001302494">
    <property type="component" value="Chromosome"/>
</dbReference>
<evidence type="ECO:0000313" key="2">
    <source>
        <dbReference type="EMBL" id="WNM63850.1"/>
    </source>
</evidence>
<feature type="domain" description="HDOD" evidence="1">
    <location>
        <begin position="14"/>
        <end position="209"/>
    </location>
</feature>
<gene>
    <name evidence="2" type="ORF">PQG83_08865</name>
</gene>
<dbReference type="EMBL" id="CP116968">
    <property type="protein sequence ID" value="WNM63850.1"/>
    <property type="molecule type" value="Genomic_DNA"/>
</dbReference>
<keyword evidence="3" id="KW-1185">Reference proteome</keyword>
<name>A0AA96GNV1_9BACT</name>
<dbReference type="PROSITE" id="PS51833">
    <property type="entry name" value="HDOD"/>
    <property type="match status" value="1"/>
</dbReference>
<organism evidence="2 3">
    <name type="scientific">Candidatus Nitrospira neomarina</name>
    <dbReference type="NCBI Taxonomy" id="3020899"/>
    <lineage>
        <taxon>Bacteria</taxon>
        <taxon>Pseudomonadati</taxon>
        <taxon>Nitrospirota</taxon>
        <taxon>Nitrospiria</taxon>
        <taxon>Nitrospirales</taxon>
        <taxon>Nitrospiraceae</taxon>
        <taxon>Nitrospira</taxon>
    </lineage>
</organism>
<reference evidence="2 3" key="1">
    <citation type="submission" date="2023-01" db="EMBL/GenBank/DDBJ databases">
        <title>Cultivation and genomic characterization of new, ubiquitous marine nitrite-oxidizing bacteria from the Nitrospirales.</title>
        <authorList>
            <person name="Mueller A.J."/>
            <person name="Daebeler A."/>
            <person name="Herbold C.W."/>
            <person name="Kirkegaard R.H."/>
            <person name="Daims H."/>
        </authorList>
    </citation>
    <scope>NUCLEOTIDE SEQUENCE [LARGE SCALE GENOMIC DNA]</scope>
    <source>
        <strain evidence="2 3">DK</strain>
    </source>
</reference>
<protein>
    <submittedName>
        <fullName evidence="2">HDOD domain-containing protein</fullName>
    </submittedName>
</protein>
<dbReference type="PANTHER" id="PTHR33525:SF3">
    <property type="entry name" value="RIBONUCLEASE Y"/>
    <property type="match status" value="1"/>
</dbReference>
<dbReference type="SUPFAM" id="SSF109604">
    <property type="entry name" value="HD-domain/PDEase-like"/>
    <property type="match status" value="1"/>
</dbReference>
<evidence type="ECO:0000313" key="3">
    <source>
        <dbReference type="Proteomes" id="UP001302494"/>
    </source>
</evidence>